<dbReference type="InterPro" id="IPR011066">
    <property type="entry name" value="MscS_channel_C_sf"/>
</dbReference>
<evidence type="ECO:0000256" key="2">
    <source>
        <dbReference type="ARBA" id="ARBA00008017"/>
    </source>
</evidence>
<keyword evidence="4 7" id="KW-0812">Transmembrane</keyword>
<dbReference type="Gene3D" id="3.30.70.100">
    <property type="match status" value="1"/>
</dbReference>
<dbReference type="InterPro" id="IPR006685">
    <property type="entry name" value="MscS_channel_2nd"/>
</dbReference>
<keyword evidence="3" id="KW-1003">Cell membrane</keyword>
<dbReference type="InterPro" id="IPR010920">
    <property type="entry name" value="LSM_dom_sf"/>
</dbReference>
<dbReference type="InterPro" id="IPR023408">
    <property type="entry name" value="MscS_beta-dom_sf"/>
</dbReference>
<dbReference type="InterPro" id="IPR011014">
    <property type="entry name" value="MscS_channel_TM-2"/>
</dbReference>
<feature type="transmembrane region" description="Helical" evidence="7">
    <location>
        <begin position="267"/>
        <end position="286"/>
    </location>
</feature>
<dbReference type="RefSeq" id="WP_379791221.1">
    <property type="nucleotide sequence ID" value="NZ_JBHSQB010000005.1"/>
</dbReference>
<feature type="chain" id="PRO_5046635737" evidence="8">
    <location>
        <begin position="24"/>
        <end position="584"/>
    </location>
</feature>
<evidence type="ECO:0000313" key="13">
    <source>
        <dbReference type="Proteomes" id="UP001596287"/>
    </source>
</evidence>
<dbReference type="InterPro" id="IPR049278">
    <property type="entry name" value="MS_channel_C"/>
</dbReference>
<feature type="domain" description="Mechanosensitive ion channel transmembrane helices 2/3" evidence="11">
    <location>
        <begin position="317"/>
        <end position="356"/>
    </location>
</feature>
<name>A0ABW1PLB8_9FLAO</name>
<comment type="subcellular location">
    <subcellularLocation>
        <location evidence="1">Cell membrane</location>
        <topology evidence="1">Multi-pass membrane protein</topology>
    </subcellularLocation>
</comment>
<dbReference type="Pfam" id="PF00924">
    <property type="entry name" value="MS_channel_2nd"/>
    <property type="match status" value="1"/>
</dbReference>
<proteinExistence type="inferred from homology"/>
<dbReference type="Pfam" id="PF21082">
    <property type="entry name" value="MS_channel_3rd"/>
    <property type="match status" value="1"/>
</dbReference>
<reference evidence="13" key="1">
    <citation type="journal article" date="2019" name="Int. J. Syst. Evol. Microbiol.">
        <title>The Global Catalogue of Microorganisms (GCM) 10K type strain sequencing project: providing services to taxonomists for standard genome sequencing and annotation.</title>
        <authorList>
            <consortium name="The Broad Institute Genomics Platform"/>
            <consortium name="The Broad Institute Genome Sequencing Center for Infectious Disease"/>
            <person name="Wu L."/>
            <person name="Ma J."/>
        </authorList>
    </citation>
    <scope>NUCLEOTIDE SEQUENCE [LARGE SCALE GENOMIC DNA]</scope>
    <source>
        <strain evidence="13">CCUG 49679</strain>
    </source>
</reference>
<feature type="domain" description="Mechanosensitive ion channel MscS" evidence="9">
    <location>
        <begin position="358"/>
        <end position="422"/>
    </location>
</feature>
<evidence type="ECO:0000256" key="3">
    <source>
        <dbReference type="ARBA" id="ARBA00022475"/>
    </source>
</evidence>
<dbReference type="Pfam" id="PF21088">
    <property type="entry name" value="MS_channel_1st"/>
    <property type="match status" value="1"/>
</dbReference>
<dbReference type="Gene3D" id="2.30.30.60">
    <property type="match status" value="1"/>
</dbReference>
<comment type="caution">
    <text evidence="12">The sequence shown here is derived from an EMBL/GenBank/DDBJ whole genome shotgun (WGS) entry which is preliminary data.</text>
</comment>
<feature type="transmembrane region" description="Helical" evidence="7">
    <location>
        <begin position="230"/>
        <end position="251"/>
    </location>
</feature>
<dbReference type="SUPFAM" id="SSF50182">
    <property type="entry name" value="Sm-like ribonucleoproteins"/>
    <property type="match status" value="1"/>
</dbReference>
<gene>
    <name evidence="12" type="ORF">ACFPVY_06805</name>
</gene>
<evidence type="ECO:0000256" key="6">
    <source>
        <dbReference type="ARBA" id="ARBA00023136"/>
    </source>
</evidence>
<sequence>MSISNKFFAFLFGLFLCSTTLNAQLLPGTSEVKEEVKIPDDSLGRRNPRGTVNGFLKAVSEQNYFRASQYLYLKRSFRKAKERERIVKLMQNLLDQSGNIIPTSLINNKNTGTLDDDLEPELELVGTLKINEKDVNLYVENNEKADAPPVWLFSEETVSAIASVKLEDNLLVNKILPESLKERLLAGVPIGQWLIIIVLIAGAYFLSWGIISLITFLITKLWKKARTEPTHGIIEALSLPIQLYIALWVFIDFSQRVGISIIIRQRFSYLTVTVGIVAFLMLLWRITDFVSELSKNRMTVRGRVSTISVILFLRRTFKVAIFVFGGIAILGAIGIDVTTGLAALGIGGIALALGAQKTVENFVGSVTLVIDQPIRVGDFCKINDIKGNVEQIGMRSTKIRTGERTVVTIPNGLLSANNIENYAFRDRFLFNPILDLRCETTPDQIRFLLVEIKSILISHPMVNSEDARVRFIGFGASSLRMEINCYVMVSTLDTSLEVKEDLLLRIMDIVAESGSGFAFPSQTVYFAQDEGVSEEKSKISSEKVKTWKENQELQVPRFHQDKIDEIEDSIVYPPDGSAINKKKE</sequence>
<evidence type="ECO:0000256" key="8">
    <source>
        <dbReference type="SAM" id="SignalP"/>
    </source>
</evidence>
<feature type="transmembrane region" description="Helical" evidence="7">
    <location>
        <begin position="193"/>
        <end position="218"/>
    </location>
</feature>
<evidence type="ECO:0000256" key="1">
    <source>
        <dbReference type="ARBA" id="ARBA00004651"/>
    </source>
</evidence>
<dbReference type="Gene3D" id="1.10.287.1260">
    <property type="match status" value="1"/>
</dbReference>
<organism evidence="12 13">
    <name type="scientific">Flavobacterium qiangtangense</name>
    <dbReference type="NCBI Taxonomy" id="1442595"/>
    <lineage>
        <taxon>Bacteria</taxon>
        <taxon>Pseudomonadati</taxon>
        <taxon>Bacteroidota</taxon>
        <taxon>Flavobacteriia</taxon>
        <taxon>Flavobacteriales</taxon>
        <taxon>Flavobacteriaceae</taxon>
        <taxon>Flavobacterium</taxon>
    </lineage>
</organism>
<protein>
    <submittedName>
        <fullName evidence="12">Mechanosensitive ion channel family protein</fullName>
    </submittedName>
</protein>
<comment type="similarity">
    <text evidence="2">Belongs to the MscS (TC 1.A.23) family.</text>
</comment>
<keyword evidence="13" id="KW-1185">Reference proteome</keyword>
<evidence type="ECO:0000256" key="5">
    <source>
        <dbReference type="ARBA" id="ARBA00022989"/>
    </source>
</evidence>
<evidence type="ECO:0000259" key="10">
    <source>
        <dbReference type="Pfam" id="PF21082"/>
    </source>
</evidence>
<keyword evidence="5 7" id="KW-1133">Transmembrane helix</keyword>
<evidence type="ECO:0000313" key="12">
    <source>
        <dbReference type="EMBL" id="MFC6096353.1"/>
    </source>
</evidence>
<evidence type="ECO:0000256" key="7">
    <source>
        <dbReference type="SAM" id="Phobius"/>
    </source>
</evidence>
<dbReference type="InterPro" id="IPR049142">
    <property type="entry name" value="MS_channel_1st"/>
</dbReference>
<dbReference type="Proteomes" id="UP001596287">
    <property type="component" value="Unassembled WGS sequence"/>
</dbReference>
<feature type="signal peptide" evidence="8">
    <location>
        <begin position="1"/>
        <end position="23"/>
    </location>
</feature>
<dbReference type="PANTHER" id="PTHR30566">
    <property type="entry name" value="YNAI-RELATED MECHANOSENSITIVE ION CHANNEL"/>
    <property type="match status" value="1"/>
</dbReference>
<evidence type="ECO:0000259" key="11">
    <source>
        <dbReference type="Pfam" id="PF21088"/>
    </source>
</evidence>
<dbReference type="SUPFAM" id="SSF82861">
    <property type="entry name" value="Mechanosensitive channel protein MscS (YggB), transmembrane region"/>
    <property type="match status" value="1"/>
</dbReference>
<dbReference type="PANTHER" id="PTHR30566:SF5">
    <property type="entry name" value="MECHANOSENSITIVE ION CHANNEL PROTEIN 1, MITOCHONDRIAL-RELATED"/>
    <property type="match status" value="1"/>
</dbReference>
<keyword evidence="6 7" id="KW-0472">Membrane</keyword>
<dbReference type="SUPFAM" id="SSF82689">
    <property type="entry name" value="Mechanosensitive channel protein MscS (YggB), C-terminal domain"/>
    <property type="match status" value="1"/>
</dbReference>
<dbReference type="EMBL" id="JBHSQB010000005">
    <property type="protein sequence ID" value="MFC6096353.1"/>
    <property type="molecule type" value="Genomic_DNA"/>
</dbReference>
<keyword evidence="8" id="KW-0732">Signal</keyword>
<accession>A0ABW1PLB8</accession>
<feature type="domain" description="Mechanosensitive ion channel MscS C-terminal" evidence="10">
    <location>
        <begin position="437"/>
        <end position="514"/>
    </location>
</feature>
<evidence type="ECO:0000259" key="9">
    <source>
        <dbReference type="Pfam" id="PF00924"/>
    </source>
</evidence>
<evidence type="ECO:0000256" key="4">
    <source>
        <dbReference type="ARBA" id="ARBA00022692"/>
    </source>
</evidence>